<dbReference type="PANTHER" id="PTHR13903:SF8">
    <property type="entry name" value="PIRIN"/>
    <property type="match status" value="1"/>
</dbReference>
<keyword evidence="2" id="KW-0479">Metal-binding</keyword>
<accession>A0A562PH24</accession>
<evidence type="ECO:0000256" key="1">
    <source>
        <dbReference type="ARBA" id="ARBA00008416"/>
    </source>
</evidence>
<feature type="binding site" evidence="2">
    <location>
        <position position="101"/>
    </location>
    <ligand>
        <name>Fe cation</name>
        <dbReference type="ChEBI" id="CHEBI:24875"/>
    </ligand>
</feature>
<dbReference type="GO" id="GO:0046872">
    <property type="term" value="F:metal ion binding"/>
    <property type="evidence" value="ECO:0007669"/>
    <property type="project" value="UniProtKB-KW"/>
</dbReference>
<keyword evidence="10" id="KW-1185">Reference proteome</keyword>
<name>A0A562PH24_9BURK</name>
<evidence type="ECO:0000313" key="10">
    <source>
        <dbReference type="Proteomes" id="UP000437862"/>
    </source>
</evidence>
<feature type="binding site" evidence="2">
    <location>
        <position position="103"/>
    </location>
    <ligand>
        <name>Fe cation</name>
        <dbReference type="ChEBI" id="CHEBI:24875"/>
    </ligand>
</feature>
<feature type="domain" description="Pirin N-terminal" evidence="5">
    <location>
        <begin position="21"/>
        <end position="122"/>
    </location>
</feature>
<dbReference type="SUPFAM" id="SSF51182">
    <property type="entry name" value="RmlC-like cupins"/>
    <property type="match status" value="1"/>
</dbReference>
<reference evidence="8" key="2">
    <citation type="submission" date="2019-07" db="EMBL/GenBank/DDBJ databases">
        <authorList>
            <person name="Whitman W."/>
            <person name="Huntemann M."/>
            <person name="Clum A."/>
            <person name="Pillay M."/>
            <person name="Palaniappan K."/>
            <person name="Varghese N."/>
            <person name="Mikhailova N."/>
            <person name="Stamatis D."/>
            <person name="Reddy T."/>
            <person name="Daum C."/>
            <person name="Shapiro N."/>
            <person name="Ivanova N."/>
            <person name="Kyrpides N."/>
            <person name="Woyke T."/>
        </authorList>
    </citation>
    <scope>NUCLEOTIDE SEQUENCE</scope>
    <source>
        <strain evidence="8">CGMCC 1.10685</strain>
    </source>
</reference>
<keyword evidence="2" id="KW-0408">Iron</keyword>
<feature type="binding site" evidence="2">
    <location>
        <position position="59"/>
    </location>
    <ligand>
        <name>Fe cation</name>
        <dbReference type="ChEBI" id="CHEBI:24875"/>
    </ligand>
</feature>
<dbReference type="PIRSF" id="PIRSF006232">
    <property type="entry name" value="Pirin"/>
    <property type="match status" value="1"/>
</dbReference>
<dbReference type="Gene3D" id="2.60.120.10">
    <property type="entry name" value="Jelly Rolls"/>
    <property type="match status" value="2"/>
</dbReference>
<feature type="region of interest" description="Disordered" evidence="4">
    <location>
        <begin position="274"/>
        <end position="297"/>
    </location>
</feature>
<dbReference type="Proteomes" id="UP000315112">
    <property type="component" value="Unassembled WGS sequence"/>
</dbReference>
<evidence type="ECO:0000313" key="9">
    <source>
        <dbReference type="Proteomes" id="UP000315112"/>
    </source>
</evidence>
<sequence length="297" mass="32440">MNIAHLIKGHDKDLGGGFIVRRYLPSVIKQAVGPFIFFDHFGPIDVPLDANHDVRPHPHIGLATVTYLFEGAMDHRDSLSTFQRIEPGAINWMTAGRGIVHSERAPVDLKGKPHRMHGLQLWAALPKANEEDEPHFSHTPAAAIPEFAVAGATVRVLIGSAFGQTSPVPTYMETLYLDVELPAGEEIELPALPAEAAIYCVIGSVEIDGVAVPVNTMSLLDTATPPRVKASQAARFVVIGGAPLDGHRFMFWNFVSSSKERLVQAAEDWEAERFPQVPGETERIPLPNKPKPQGTYL</sequence>
<dbReference type="EMBL" id="VLKW01000011">
    <property type="protein sequence ID" value="TWI43719.1"/>
    <property type="molecule type" value="Genomic_DNA"/>
</dbReference>
<evidence type="ECO:0000256" key="2">
    <source>
        <dbReference type="PIRSR" id="PIRSR006232-1"/>
    </source>
</evidence>
<dbReference type="InterPro" id="IPR003829">
    <property type="entry name" value="Pirin_N_dom"/>
</dbReference>
<dbReference type="InterPro" id="IPR012093">
    <property type="entry name" value="Pirin"/>
</dbReference>
<dbReference type="Pfam" id="PF02678">
    <property type="entry name" value="Pirin"/>
    <property type="match status" value="1"/>
</dbReference>
<evidence type="ECO:0000313" key="8">
    <source>
        <dbReference type="EMBL" id="TWI43719.1"/>
    </source>
</evidence>
<dbReference type="OrthoDB" id="321327at2"/>
<dbReference type="InterPro" id="IPR011051">
    <property type="entry name" value="RmlC_Cupin_sf"/>
</dbReference>
<dbReference type="AlphaFoldDB" id="A0A562PH24"/>
<proteinExistence type="inferred from homology"/>
<dbReference type="CDD" id="cd02909">
    <property type="entry name" value="cupin_pirin_N"/>
    <property type="match status" value="1"/>
</dbReference>
<evidence type="ECO:0000259" key="6">
    <source>
        <dbReference type="Pfam" id="PF05726"/>
    </source>
</evidence>
<reference evidence="8 9" key="1">
    <citation type="journal article" date="2015" name="Stand. Genomic Sci.">
        <title>Genomic Encyclopedia of Bacterial and Archaeal Type Strains, Phase III: the genomes of soil and plant-associated and newly described type strains.</title>
        <authorList>
            <person name="Whitman W.B."/>
            <person name="Woyke T."/>
            <person name="Klenk H.P."/>
            <person name="Zhou Y."/>
            <person name="Lilburn T.G."/>
            <person name="Beck B.J."/>
            <person name="De Vos P."/>
            <person name="Vandamme P."/>
            <person name="Eisen J.A."/>
            <person name="Garrity G."/>
            <person name="Hugenholtz P."/>
            <person name="Kyrpides N.C."/>
        </authorList>
    </citation>
    <scope>NUCLEOTIDE SEQUENCE [LARGE SCALE GENOMIC DNA]</scope>
    <source>
        <strain evidence="8 9">CGMCC 1.10685</strain>
    </source>
</reference>
<dbReference type="RefSeq" id="WP_145879963.1">
    <property type="nucleotide sequence ID" value="NZ_CP046904.1"/>
</dbReference>
<dbReference type="Pfam" id="PF05726">
    <property type="entry name" value="Pirin_C"/>
    <property type="match status" value="1"/>
</dbReference>
<dbReference type="InterPro" id="IPR014710">
    <property type="entry name" value="RmlC-like_jellyroll"/>
</dbReference>
<dbReference type="EMBL" id="CP046904">
    <property type="protein sequence ID" value="QGZ42568.1"/>
    <property type="molecule type" value="Genomic_DNA"/>
</dbReference>
<evidence type="ECO:0000256" key="4">
    <source>
        <dbReference type="SAM" id="MobiDB-lite"/>
    </source>
</evidence>
<evidence type="ECO:0000256" key="3">
    <source>
        <dbReference type="RuleBase" id="RU003457"/>
    </source>
</evidence>
<evidence type="ECO:0000313" key="7">
    <source>
        <dbReference type="EMBL" id="QGZ42568.1"/>
    </source>
</evidence>
<evidence type="ECO:0000259" key="5">
    <source>
        <dbReference type="Pfam" id="PF02678"/>
    </source>
</evidence>
<dbReference type="InterPro" id="IPR008778">
    <property type="entry name" value="Pirin_C_dom"/>
</dbReference>
<feature type="domain" description="Pirin C-terminal" evidence="6">
    <location>
        <begin position="176"/>
        <end position="274"/>
    </location>
</feature>
<reference evidence="7 10" key="3">
    <citation type="submission" date="2019-12" db="EMBL/GenBank/DDBJ databases">
        <title>Draft Genome Sequences of Six Type Strains of the Genus Massilia.</title>
        <authorList>
            <person name="Miess H."/>
            <person name="Frediansyah A."/>
            <person name="Goeker M."/>
            <person name="Gross H."/>
        </authorList>
    </citation>
    <scope>NUCLEOTIDE SEQUENCE [LARGE SCALE GENOMIC DNA]</scope>
    <source>
        <strain evidence="7 10">DSM 26639</strain>
    </source>
</reference>
<gene>
    <name evidence="7" type="ORF">GO485_28390</name>
    <name evidence="8" type="ORF">IP92_04772</name>
</gene>
<dbReference type="CDD" id="cd02247">
    <property type="entry name" value="cupin_pirin_C"/>
    <property type="match status" value="1"/>
</dbReference>
<feature type="binding site" evidence="2">
    <location>
        <position position="57"/>
    </location>
    <ligand>
        <name>Fe cation</name>
        <dbReference type="ChEBI" id="CHEBI:24875"/>
    </ligand>
</feature>
<organism evidence="8 9">
    <name type="scientific">Pseudoduganella flava</name>
    <dbReference type="NCBI Taxonomy" id="871742"/>
    <lineage>
        <taxon>Bacteria</taxon>
        <taxon>Pseudomonadati</taxon>
        <taxon>Pseudomonadota</taxon>
        <taxon>Betaproteobacteria</taxon>
        <taxon>Burkholderiales</taxon>
        <taxon>Oxalobacteraceae</taxon>
        <taxon>Telluria group</taxon>
        <taxon>Pseudoduganella</taxon>
    </lineage>
</organism>
<comment type="similarity">
    <text evidence="1 3">Belongs to the pirin family.</text>
</comment>
<dbReference type="PANTHER" id="PTHR13903">
    <property type="entry name" value="PIRIN-RELATED"/>
    <property type="match status" value="1"/>
</dbReference>
<comment type="cofactor">
    <cofactor evidence="2">
        <name>Fe cation</name>
        <dbReference type="ChEBI" id="CHEBI:24875"/>
    </cofactor>
    <text evidence="2">Binds 1 Fe cation per subunit.</text>
</comment>
<dbReference type="Proteomes" id="UP000437862">
    <property type="component" value="Chromosome"/>
</dbReference>
<protein>
    <submittedName>
        <fullName evidence="7">Pirin family protein</fullName>
    </submittedName>
</protein>